<gene>
    <name evidence="3" type="ORF">P153DRAFT_361782</name>
</gene>
<evidence type="ECO:0000313" key="4">
    <source>
        <dbReference type="Proteomes" id="UP000799771"/>
    </source>
</evidence>
<dbReference type="RefSeq" id="XP_033518210.1">
    <property type="nucleotide sequence ID" value="XM_033667017.1"/>
</dbReference>
<dbReference type="GeneID" id="54407449"/>
<feature type="region of interest" description="Disordered" evidence="1">
    <location>
        <begin position="264"/>
        <end position="374"/>
    </location>
</feature>
<accession>A0A6A5ZWZ9</accession>
<organism evidence="3 4">
    <name type="scientific">Dothidotthia symphoricarpi CBS 119687</name>
    <dbReference type="NCBI Taxonomy" id="1392245"/>
    <lineage>
        <taxon>Eukaryota</taxon>
        <taxon>Fungi</taxon>
        <taxon>Dikarya</taxon>
        <taxon>Ascomycota</taxon>
        <taxon>Pezizomycotina</taxon>
        <taxon>Dothideomycetes</taxon>
        <taxon>Pleosporomycetidae</taxon>
        <taxon>Pleosporales</taxon>
        <taxon>Dothidotthiaceae</taxon>
        <taxon>Dothidotthia</taxon>
    </lineage>
</organism>
<feature type="region of interest" description="Disordered" evidence="1">
    <location>
        <begin position="1"/>
        <end position="50"/>
    </location>
</feature>
<protein>
    <recommendedName>
        <fullName evidence="2">HNH nuclease domain-containing protein</fullName>
    </recommendedName>
</protein>
<keyword evidence="4" id="KW-1185">Reference proteome</keyword>
<feature type="compositionally biased region" description="Low complexity" evidence="1">
    <location>
        <begin position="1"/>
        <end position="12"/>
    </location>
</feature>
<dbReference type="Pfam" id="PF13391">
    <property type="entry name" value="HNH_2"/>
    <property type="match status" value="1"/>
</dbReference>
<evidence type="ECO:0000256" key="1">
    <source>
        <dbReference type="SAM" id="MobiDB-lite"/>
    </source>
</evidence>
<dbReference type="Proteomes" id="UP000799771">
    <property type="component" value="Unassembled WGS sequence"/>
</dbReference>
<sequence length="404" mass="44853">MSLFSPADDAPPAMAPPPPPSSTPSRSSRGRKRGADSDEASQSSKRTRLSSGSGYFLQSVKLRVQDMYRGRCLHCTGTPVEVAHVIPRTSTTVFERLRDRNIIGLGSIDDADNAVPLCGSCHANFDTASPGLLIIPTRTDLLIEVEKRQLAHHRPRVPMSAAEYADLCRTDQPDLQYGLYSCYPIVDFAPAPPGQPRHEPGEMIWPPREWHGSPSAMVQSASRLLSWRGAGPLRIPRQVWDDIDTLTKLWMLEPGALMSVESVEGRLDEQEPALTPSVTPPTAHLSTPPPALPHPQPQQRRSFHSAAPDSSHFRATPAAHTPDREVLHTSRPTTRKRRRSDQSQQMETPNSTPVKRAKHHDETPDPKPWTWGPTATAQDAIQYWKDVFVHVKEKHTSKQVEEDG</sequence>
<dbReference type="InterPro" id="IPR003615">
    <property type="entry name" value="HNH_nuc"/>
</dbReference>
<feature type="compositionally biased region" description="Polar residues" evidence="1">
    <location>
        <begin position="342"/>
        <end position="353"/>
    </location>
</feature>
<evidence type="ECO:0000313" key="3">
    <source>
        <dbReference type="EMBL" id="KAF2123816.1"/>
    </source>
</evidence>
<dbReference type="EMBL" id="ML977522">
    <property type="protein sequence ID" value="KAF2123816.1"/>
    <property type="molecule type" value="Genomic_DNA"/>
</dbReference>
<feature type="compositionally biased region" description="Pro residues" evidence="1">
    <location>
        <begin position="287"/>
        <end position="296"/>
    </location>
</feature>
<dbReference type="AlphaFoldDB" id="A0A6A5ZWZ9"/>
<dbReference type="OrthoDB" id="3776601at2759"/>
<feature type="compositionally biased region" description="Pro residues" evidence="1">
    <location>
        <begin position="13"/>
        <end position="22"/>
    </location>
</feature>
<feature type="compositionally biased region" description="Polar residues" evidence="1">
    <location>
        <begin position="40"/>
        <end position="50"/>
    </location>
</feature>
<reference evidence="3" key="1">
    <citation type="journal article" date="2020" name="Stud. Mycol.">
        <title>101 Dothideomycetes genomes: a test case for predicting lifestyles and emergence of pathogens.</title>
        <authorList>
            <person name="Haridas S."/>
            <person name="Albert R."/>
            <person name="Binder M."/>
            <person name="Bloem J."/>
            <person name="Labutti K."/>
            <person name="Salamov A."/>
            <person name="Andreopoulos B."/>
            <person name="Baker S."/>
            <person name="Barry K."/>
            <person name="Bills G."/>
            <person name="Bluhm B."/>
            <person name="Cannon C."/>
            <person name="Castanera R."/>
            <person name="Culley D."/>
            <person name="Daum C."/>
            <person name="Ezra D."/>
            <person name="Gonzalez J."/>
            <person name="Henrissat B."/>
            <person name="Kuo A."/>
            <person name="Liang C."/>
            <person name="Lipzen A."/>
            <person name="Lutzoni F."/>
            <person name="Magnuson J."/>
            <person name="Mondo S."/>
            <person name="Nolan M."/>
            <person name="Ohm R."/>
            <person name="Pangilinan J."/>
            <person name="Park H.-J."/>
            <person name="Ramirez L."/>
            <person name="Alfaro M."/>
            <person name="Sun H."/>
            <person name="Tritt A."/>
            <person name="Yoshinaga Y."/>
            <person name="Zwiers L.-H."/>
            <person name="Turgeon B."/>
            <person name="Goodwin S."/>
            <person name="Spatafora J."/>
            <person name="Crous P."/>
            <person name="Grigoriev I."/>
        </authorList>
    </citation>
    <scope>NUCLEOTIDE SEQUENCE</scope>
    <source>
        <strain evidence="3">CBS 119687</strain>
    </source>
</reference>
<name>A0A6A5ZWZ9_9PLEO</name>
<proteinExistence type="predicted"/>
<evidence type="ECO:0000259" key="2">
    <source>
        <dbReference type="Pfam" id="PF13391"/>
    </source>
</evidence>
<feature type="domain" description="HNH nuclease" evidence="2">
    <location>
        <begin position="79"/>
        <end position="127"/>
    </location>
</feature>